<accession>A0A0J8AI22</accession>
<reference evidence="1 2" key="1">
    <citation type="journal article" date="2015" name="G3 (Bethesda)">
        <title>Insights into Ongoing Evolution of the Hexachlorocyclohexane Catabolic Pathway from Comparative Genomics of Ten Sphingomonadaceae Strains.</title>
        <authorList>
            <person name="Pearce S.L."/>
            <person name="Oakeshott J.G."/>
            <person name="Pandey G."/>
        </authorList>
    </citation>
    <scope>NUCLEOTIDE SEQUENCE [LARGE SCALE GENOMIC DNA]</scope>
    <source>
        <strain evidence="1 2">LL02</strain>
    </source>
</reference>
<evidence type="ECO:0000313" key="1">
    <source>
        <dbReference type="EMBL" id="KMS54440.1"/>
    </source>
</evidence>
<protein>
    <submittedName>
        <fullName evidence="1">Uncharacterized protein</fullName>
    </submittedName>
</protein>
<dbReference type="Proteomes" id="UP000052268">
    <property type="component" value="Unassembled WGS sequence"/>
</dbReference>
<keyword evidence="2" id="KW-1185">Reference proteome</keyword>
<proteinExistence type="predicted"/>
<name>A0A0J8AI22_9SPHN</name>
<dbReference type="AlphaFoldDB" id="A0A0J8AI22"/>
<organism evidence="1 2">
    <name type="scientific">Novosphingobium barchaimii LL02</name>
    <dbReference type="NCBI Taxonomy" id="1114963"/>
    <lineage>
        <taxon>Bacteria</taxon>
        <taxon>Pseudomonadati</taxon>
        <taxon>Pseudomonadota</taxon>
        <taxon>Alphaproteobacteria</taxon>
        <taxon>Sphingomonadales</taxon>
        <taxon>Sphingomonadaceae</taxon>
        <taxon>Novosphingobium</taxon>
    </lineage>
</organism>
<sequence length="39" mass="4478">MDRGFSPSPGKASSVGARWQGLHYRFAGMIADMRHREWK</sequence>
<dbReference type="EMBL" id="JACU01000006">
    <property type="protein sequence ID" value="KMS54440.1"/>
    <property type="molecule type" value="Genomic_DNA"/>
</dbReference>
<dbReference type="PATRIC" id="fig|1114963.3.peg.3094"/>
<gene>
    <name evidence="1" type="ORF">V474_21280</name>
</gene>
<comment type="caution">
    <text evidence="1">The sequence shown here is derived from an EMBL/GenBank/DDBJ whole genome shotgun (WGS) entry which is preliminary data.</text>
</comment>
<evidence type="ECO:0000313" key="2">
    <source>
        <dbReference type="Proteomes" id="UP000052268"/>
    </source>
</evidence>